<reference evidence="1 2" key="1">
    <citation type="submission" date="2016-05" db="EMBL/GenBank/DDBJ databases">
        <title>Genome sequencing of Acetobacter pasteurianus strain SRCM100623.</title>
        <authorList>
            <person name="Song Y.R."/>
        </authorList>
    </citation>
    <scope>NUCLEOTIDE SEQUENCE [LARGE SCALE GENOMIC DNA]</scope>
    <source>
        <strain evidence="1 2">SRCM100623</strain>
    </source>
</reference>
<dbReference type="EMBL" id="LYUD01000059">
    <property type="protein sequence ID" value="OAZ74486.1"/>
    <property type="molecule type" value="Genomic_DNA"/>
</dbReference>
<dbReference type="Proteomes" id="UP000093796">
    <property type="component" value="Unassembled WGS sequence"/>
</dbReference>
<accession>A0A1A0DHZ2</accession>
<evidence type="ECO:0000313" key="2">
    <source>
        <dbReference type="Proteomes" id="UP000093796"/>
    </source>
</evidence>
<organism evidence="1 2">
    <name type="scientific">Acetobacter pasteurianus</name>
    <name type="common">Acetobacter turbidans</name>
    <dbReference type="NCBI Taxonomy" id="438"/>
    <lineage>
        <taxon>Bacteria</taxon>
        <taxon>Pseudomonadati</taxon>
        <taxon>Pseudomonadota</taxon>
        <taxon>Alphaproteobacteria</taxon>
        <taxon>Acetobacterales</taxon>
        <taxon>Acetobacteraceae</taxon>
        <taxon>Acetobacter</taxon>
    </lineage>
</organism>
<sequence length="206" mass="23386">MQKVVEHPLRPKLYSKDNRSRFQALDQQERGSLAFFERLLVVTSFASTLWTLTQSRQITGKTHLVLQALASFQGHRGLFPSHESIASRAGCSTRTVIRALETAYRLGIVERTRQRQRVSGRICNGVNRYRLIIKPLEQARAAAAHYTQQLKDALARRKQAFFSKCQNDSELNSQSNFFNAEPVSAAGMSHNDLIRWCESIGYRGST</sequence>
<dbReference type="Pfam" id="PF13730">
    <property type="entry name" value="HTH_36"/>
    <property type="match status" value="1"/>
</dbReference>
<protein>
    <recommendedName>
        <fullName evidence="3">Helix-turn-helix domain-containing protein</fullName>
    </recommendedName>
</protein>
<dbReference type="InterPro" id="IPR036388">
    <property type="entry name" value="WH-like_DNA-bd_sf"/>
</dbReference>
<evidence type="ECO:0008006" key="3">
    <source>
        <dbReference type="Google" id="ProtNLM"/>
    </source>
</evidence>
<dbReference type="Gene3D" id="1.10.10.10">
    <property type="entry name" value="Winged helix-like DNA-binding domain superfamily/Winged helix DNA-binding domain"/>
    <property type="match status" value="1"/>
</dbReference>
<comment type="caution">
    <text evidence="1">The sequence shown here is derived from an EMBL/GenBank/DDBJ whole genome shotgun (WGS) entry which is preliminary data.</text>
</comment>
<gene>
    <name evidence="1" type="ORF">SRCM100623_00620</name>
</gene>
<dbReference type="PATRIC" id="fig|438.15.peg.709"/>
<name>A0A1A0DHZ2_ACEPA</name>
<dbReference type="AlphaFoldDB" id="A0A1A0DHZ2"/>
<proteinExistence type="predicted"/>
<evidence type="ECO:0000313" key="1">
    <source>
        <dbReference type="EMBL" id="OAZ74486.1"/>
    </source>
</evidence>
<dbReference type="RefSeq" id="WP_231111075.1">
    <property type="nucleotide sequence ID" value="NZ_LYUD01000059.1"/>
</dbReference>